<proteinExistence type="predicted"/>
<protein>
    <submittedName>
        <fullName evidence="1">Uncharacterized protein</fullName>
    </submittedName>
</protein>
<accession>A0AAD4LWM9</accession>
<feature type="non-terminal residue" evidence="1">
    <location>
        <position position="120"/>
    </location>
</feature>
<reference evidence="1" key="1">
    <citation type="journal article" date="2022" name="New Phytol.">
        <title>Evolutionary transition to the ectomycorrhizal habit in the genomes of a hyperdiverse lineage of mushroom-forming fungi.</title>
        <authorList>
            <person name="Looney B."/>
            <person name="Miyauchi S."/>
            <person name="Morin E."/>
            <person name="Drula E."/>
            <person name="Courty P.E."/>
            <person name="Kohler A."/>
            <person name="Kuo A."/>
            <person name="LaButti K."/>
            <person name="Pangilinan J."/>
            <person name="Lipzen A."/>
            <person name="Riley R."/>
            <person name="Andreopoulos W."/>
            <person name="He G."/>
            <person name="Johnson J."/>
            <person name="Nolan M."/>
            <person name="Tritt A."/>
            <person name="Barry K.W."/>
            <person name="Grigoriev I.V."/>
            <person name="Nagy L.G."/>
            <person name="Hibbett D."/>
            <person name="Henrissat B."/>
            <person name="Matheny P.B."/>
            <person name="Labbe J."/>
            <person name="Martin F.M."/>
        </authorList>
    </citation>
    <scope>NUCLEOTIDE SEQUENCE</scope>
    <source>
        <strain evidence="1">BPL690</strain>
    </source>
</reference>
<dbReference type="EMBL" id="WTXG01000105">
    <property type="protein sequence ID" value="KAI0293023.1"/>
    <property type="molecule type" value="Genomic_DNA"/>
</dbReference>
<sequence>WCKSTGFLSMLPEDANARRKEVLEKEMEQTQVDKHFHPVDPDSKPLPYTDDRYIKEAAIQWLIETDQSISAFEHPSFQHMIHLASRATRSIKIPNRKQMHDKIITLFKMQMTKLKDCLNI</sequence>
<dbReference type="AlphaFoldDB" id="A0AAD4LWM9"/>
<gene>
    <name evidence="1" type="ORF">B0F90DRAFT_1582275</name>
</gene>
<dbReference type="Proteomes" id="UP001203297">
    <property type="component" value="Unassembled WGS sequence"/>
</dbReference>
<evidence type="ECO:0000313" key="1">
    <source>
        <dbReference type="EMBL" id="KAI0293023.1"/>
    </source>
</evidence>
<organism evidence="1 2">
    <name type="scientific">Multifurca ochricompacta</name>
    <dbReference type="NCBI Taxonomy" id="376703"/>
    <lineage>
        <taxon>Eukaryota</taxon>
        <taxon>Fungi</taxon>
        <taxon>Dikarya</taxon>
        <taxon>Basidiomycota</taxon>
        <taxon>Agaricomycotina</taxon>
        <taxon>Agaricomycetes</taxon>
        <taxon>Russulales</taxon>
        <taxon>Russulaceae</taxon>
        <taxon>Multifurca</taxon>
    </lineage>
</organism>
<comment type="caution">
    <text evidence="1">The sequence shown here is derived from an EMBL/GenBank/DDBJ whole genome shotgun (WGS) entry which is preliminary data.</text>
</comment>
<keyword evidence="2" id="KW-1185">Reference proteome</keyword>
<feature type="non-terminal residue" evidence="1">
    <location>
        <position position="1"/>
    </location>
</feature>
<evidence type="ECO:0000313" key="2">
    <source>
        <dbReference type="Proteomes" id="UP001203297"/>
    </source>
</evidence>
<name>A0AAD4LWM9_9AGAM</name>